<proteinExistence type="inferred from homology"/>
<dbReference type="InterPro" id="IPR033199">
    <property type="entry name" value="DDAH-like"/>
</dbReference>
<sequence length="255" mass="28570">MFKNAIVRTPSSTMINGLTTSTELGKPNYELALIQHQNYTNALSKCGLEVTVLPALEQFPDACFVEDVSLLTEQFAVLTSPGAESRRDEVQEIEPSIQAFFKNRIFRINPPGILEAGDVLRIDNHFFIGLSERTNKEGAEQLIYLLNQHGYTASVIQLKKFLHLKTGVSYLNNDYVLVSGELINHQAFNHLKQIVVSSEESYAANCIMINETVLLPMGYPKITHRLSELGFSIIELDVSEFRKIDGGLSCLSLRF</sequence>
<evidence type="ECO:0000256" key="2">
    <source>
        <dbReference type="ARBA" id="ARBA00022801"/>
    </source>
</evidence>
<evidence type="ECO:0000313" key="3">
    <source>
        <dbReference type="EMBL" id="PPK30767.1"/>
    </source>
</evidence>
<dbReference type="GO" id="GO:0016597">
    <property type="term" value="F:amino acid binding"/>
    <property type="evidence" value="ECO:0007669"/>
    <property type="project" value="TreeGrafter"/>
</dbReference>
<dbReference type="GO" id="GO:0045429">
    <property type="term" value="P:positive regulation of nitric oxide biosynthetic process"/>
    <property type="evidence" value="ECO:0007669"/>
    <property type="project" value="TreeGrafter"/>
</dbReference>
<accession>A0A2S6EZZ5</accession>
<evidence type="ECO:0000313" key="4">
    <source>
        <dbReference type="Proteomes" id="UP000239239"/>
    </source>
</evidence>
<comment type="caution">
    <text evidence="3">The sequence shown here is derived from an EMBL/GenBank/DDBJ whole genome shotgun (WGS) entry which is preliminary data.</text>
</comment>
<dbReference type="GO" id="GO:0006525">
    <property type="term" value="P:arginine metabolic process"/>
    <property type="evidence" value="ECO:0007669"/>
    <property type="project" value="TreeGrafter"/>
</dbReference>
<dbReference type="Proteomes" id="UP000239239">
    <property type="component" value="Unassembled WGS sequence"/>
</dbReference>
<protein>
    <submittedName>
        <fullName evidence="3">N(G),N(G)-dimethylarginine dimethylaminohydrolase</fullName>
    </submittedName>
</protein>
<reference evidence="3 4" key="1">
    <citation type="submission" date="2018-02" db="EMBL/GenBank/DDBJ databases">
        <title>Draft genome sequences of four Legionella pneumophila clinical strains isolated in Ontario.</title>
        <authorList>
            <person name="Fortuna A."/>
            <person name="Ramnarine R."/>
            <person name="Li A."/>
            <person name="Frantz C."/>
            <person name="Mallo G."/>
        </authorList>
    </citation>
    <scope>NUCLEOTIDE SEQUENCE [LARGE SCALE GENOMIC DNA]</scope>
    <source>
        <strain evidence="3 4">LG61</strain>
    </source>
</reference>
<dbReference type="OrthoDB" id="9790596at2"/>
<keyword evidence="2 3" id="KW-0378">Hydrolase</keyword>
<dbReference type="Gene3D" id="3.75.10.10">
    <property type="entry name" value="L-arginine/glycine Amidinotransferase, Chain A"/>
    <property type="match status" value="1"/>
</dbReference>
<dbReference type="EMBL" id="PQWY01000011">
    <property type="protein sequence ID" value="PPK30767.1"/>
    <property type="molecule type" value="Genomic_DNA"/>
</dbReference>
<dbReference type="GO" id="GO:0016403">
    <property type="term" value="F:dimethylargininase activity"/>
    <property type="evidence" value="ECO:0007669"/>
    <property type="project" value="TreeGrafter"/>
</dbReference>
<dbReference type="PANTHER" id="PTHR12737:SF9">
    <property type="entry name" value="DIMETHYLARGININASE"/>
    <property type="match status" value="1"/>
</dbReference>
<gene>
    <name evidence="3" type="ORF">C3928_08365</name>
</gene>
<dbReference type="RefSeq" id="WP_027227150.1">
    <property type="nucleotide sequence ID" value="NZ_CP017601.1"/>
</dbReference>
<dbReference type="Pfam" id="PF19420">
    <property type="entry name" value="DDAH_eukar"/>
    <property type="match status" value="1"/>
</dbReference>
<comment type="similarity">
    <text evidence="1">Belongs to the DDAH family.</text>
</comment>
<dbReference type="AlphaFoldDB" id="A0A2S6EZZ5"/>
<name>A0A2S6EZZ5_LEGPN</name>
<dbReference type="SUPFAM" id="SSF55909">
    <property type="entry name" value="Pentein"/>
    <property type="match status" value="1"/>
</dbReference>
<dbReference type="PANTHER" id="PTHR12737">
    <property type="entry name" value="DIMETHYLARGININE DIMETHYLAMINOHYDROLASE"/>
    <property type="match status" value="1"/>
</dbReference>
<dbReference type="GO" id="GO:0000052">
    <property type="term" value="P:citrulline metabolic process"/>
    <property type="evidence" value="ECO:0007669"/>
    <property type="project" value="TreeGrafter"/>
</dbReference>
<evidence type="ECO:0000256" key="1">
    <source>
        <dbReference type="ARBA" id="ARBA00008532"/>
    </source>
</evidence>
<organism evidence="3 4">
    <name type="scientific">Legionella pneumophila</name>
    <dbReference type="NCBI Taxonomy" id="446"/>
    <lineage>
        <taxon>Bacteria</taxon>
        <taxon>Pseudomonadati</taxon>
        <taxon>Pseudomonadota</taxon>
        <taxon>Gammaproteobacteria</taxon>
        <taxon>Legionellales</taxon>
        <taxon>Legionellaceae</taxon>
        <taxon>Legionella</taxon>
    </lineage>
</organism>